<dbReference type="HOGENOM" id="CLU_1346642_0_0_5"/>
<dbReference type="AlphaFoldDB" id="F4QS37"/>
<name>F4QS37_9CAUL</name>
<evidence type="ECO:0008006" key="3">
    <source>
        <dbReference type="Google" id="ProtNLM"/>
    </source>
</evidence>
<dbReference type="PROSITE" id="PS51257">
    <property type="entry name" value="PROKAR_LIPOPROTEIN"/>
    <property type="match status" value="1"/>
</dbReference>
<dbReference type="RefSeq" id="WP_006274752.1">
    <property type="nucleotide sequence ID" value="NZ_GL883080.1"/>
</dbReference>
<gene>
    <name evidence="1" type="ORF">ABI_39740</name>
</gene>
<protein>
    <recommendedName>
        <fullName evidence="3">Lipoprotein</fullName>
    </recommendedName>
</protein>
<dbReference type="STRING" id="715226.ABI_39740"/>
<proteinExistence type="predicted"/>
<dbReference type="EMBL" id="GL883080">
    <property type="protein sequence ID" value="EGF89557.1"/>
    <property type="molecule type" value="Genomic_DNA"/>
</dbReference>
<dbReference type="eggNOG" id="ENOG5033ER3">
    <property type="taxonomic scope" value="Bacteria"/>
</dbReference>
<evidence type="ECO:0000313" key="1">
    <source>
        <dbReference type="EMBL" id="EGF89557.1"/>
    </source>
</evidence>
<accession>F4QS37</accession>
<keyword evidence="2" id="KW-1185">Reference proteome</keyword>
<organism evidence="1 2">
    <name type="scientific">Asticcacaulis biprosthecium C19</name>
    <dbReference type="NCBI Taxonomy" id="715226"/>
    <lineage>
        <taxon>Bacteria</taxon>
        <taxon>Pseudomonadati</taxon>
        <taxon>Pseudomonadota</taxon>
        <taxon>Alphaproteobacteria</taxon>
        <taxon>Caulobacterales</taxon>
        <taxon>Caulobacteraceae</taxon>
        <taxon>Asticcacaulis</taxon>
    </lineage>
</organism>
<reference evidence="2" key="1">
    <citation type="submission" date="2011-03" db="EMBL/GenBank/DDBJ databases">
        <title>Draft genome sequence of Brevundimonas diminuta.</title>
        <authorList>
            <person name="Brown P.J.B."/>
            <person name="Buechlein A."/>
            <person name="Hemmerich C."/>
            <person name="Brun Y.V."/>
        </authorList>
    </citation>
    <scope>NUCLEOTIDE SEQUENCE [LARGE SCALE GENOMIC DNA]</scope>
    <source>
        <strain evidence="2">C19</strain>
    </source>
</reference>
<sequence length="208" mass="22415">MRFNAILILAALAGCSAPPKTEAPKPSQAAADTFTGCEWQEVKGKTLSIWSYACGPTFGGVRLIADDNLPGFSLKMDSESGSTVIQPVIRVFTKPADAPIESILPQIRAASPGKDTATCSFEEITMPPLYKDEDAVYQLAPMGEAKARWDKNVGTGEDPTPPCGDLGVAFSSNQLFEIMKDDPTKVVYINYGSEIQVFDTTTLKSLKR</sequence>
<evidence type="ECO:0000313" key="2">
    <source>
        <dbReference type="Proteomes" id="UP000006512"/>
    </source>
</evidence>
<dbReference type="Proteomes" id="UP000006512">
    <property type="component" value="Unassembled WGS sequence"/>
</dbReference>
<dbReference type="OrthoDB" id="7171604at2"/>